<keyword evidence="5" id="KW-0472">Membrane</keyword>
<organism evidence="9 10">
    <name type="scientific">Anaerocellum danielii</name>
    <dbReference type="NCBI Taxonomy" id="1387557"/>
    <lineage>
        <taxon>Bacteria</taxon>
        <taxon>Bacillati</taxon>
        <taxon>Bacillota</taxon>
        <taxon>Bacillota incertae sedis</taxon>
        <taxon>Caldicellulosiruptorales</taxon>
        <taxon>Caldicellulosiruptoraceae</taxon>
        <taxon>Anaerocellum</taxon>
    </lineage>
</organism>
<reference evidence="9 10" key="1">
    <citation type="submission" date="2023-12" db="EMBL/GenBank/DDBJ databases">
        <authorList>
            <person name="Manesh M.J.H."/>
            <person name="Bing R.G."/>
            <person name="Willard D.J."/>
            <person name="Kelly R.M."/>
        </authorList>
    </citation>
    <scope>NUCLEOTIDE SEQUENCE [LARGE SCALE GENOMIC DNA]</scope>
    <source>
        <strain evidence="9 10">DSM 8977</strain>
    </source>
</reference>
<dbReference type="Pfam" id="PF25973">
    <property type="entry name" value="BSH_CzcB"/>
    <property type="match status" value="1"/>
</dbReference>
<dbReference type="InterPro" id="IPR058636">
    <property type="entry name" value="Beta-barrel_YknX"/>
</dbReference>
<feature type="region of interest" description="Disordered" evidence="4">
    <location>
        <begin position="631"/>
        <end position="666"/>
    </location>
</feature>
<evidence type="ECO:0000313" key="10">
    <source>
        <dbReference type="Proteomes" id="UP001322744"/>
    </source>
</evidence>
<name>A0ABZ0TYJ0_9FIRM</name>
<proteinExistence type="predicted"/>
<dbReference type="Pfam" id="PF25917">
    <property type="entry name" value="BSH_RND"/>
    <property type="match status" value="1"/>
</dbReference>
<evidence type="ECO:0000313" key="9">
    <source>
        <dbReference type="EMBL" id="WPX08531.1"/>
    </source>
</evidence>
<evidence type="ECO:0000259" key="8">
    <source>
        <dbReference type="Pfam" id="PF25990"/>
    </source>
</evidence>
<sequence length="666" mass="72303">MTEKVKPLKTPRFKFSLKSKALKRVVISIVIVAILAGAGFGVYRFVQGRKNQNQTVQQRTARVTRGDITVSVTGSGPIESAQSIDLTSTVSSTITKVNFNDGDRVKKGDVIFELENQDAQDKIDSIKSQIDDVQSSITDVEDSIKNLNVTAPISGYVKNLNLTEGDRVSKGSSLLTIIDTSKLKVTLPFSAALFGKIKIGTSAVVYIPDISQSVQGTVSYLGNKTYTNDYGGKVFDVEITISNPGALQEGMKASAEIKAGNDVYLSTQDAAMEYVNKENIKAKVDGEVEEIFAKNNQFVEKGAVLLKLSNDDLSKQLKNYQTQLKNLQEQLKEAEDNLENYYIKAPFDGVVTNINFKKGDNIKAGEVLATVFDDKNLVFKVDIDELDIAKIKVGQKVNITVDALLETQTNPLTGKVAKIPLVGTTQNGVTTYSVTISIDNPKDLKIGMNANAEIIVNQKQNVLMVPLEAVQKFGNRYFVFVKSSEQNSSQESQTGGFFPQGGFDSSQQSQGSTQGSQNRSRRWQQQEGSSTQKAQQWSNGQSKGSWLQNSQGTGSFSQQRARRMSSLLSSSYYKGAVLRPVEVGINNDSYIEIVSGLSEGDIVVLPPLSTGSTSTQTQTQQGFNIMGGFGGPGGGMPGEFRQFRQNQGGTGTRNQSSGSQGSNTNR</sequence>
<feature type="transmembrane region" description="Helical" evidence="5">
    <location>
        <begin position="21"/>
        <end position="43"/>
    </location>
</feature>
<feature type="compositionally biased region" description="Low complexity" evidence="4">
    <location>
        <begin position="652"/>
        <end position="666"/>
    </location>
</feature>
<evidence type="ECO:0000256" key="4">
    <source>
        <dbReference type="SAM" id="MobiDB-lite"/>
    </source>
</evidence>
<dbReference type="InterPro" id="IPR050465">
    <property type="entry name" value="UPF0194_transport"/>
</dbReference>
<feature type="domain" description="Multidrug resistance protein MdtA-like barrel-sandwich hybrid" evidence="6">
    <location>
        <begin position="84"/>
        <end position="178"/>
    </location>
</feature>
<feature type="coiled-coil region" evidence="3">
    <location>
        <begin position="310"/>
        <end position="344"/>
    </location>
</feature>
<evidence type="ECO:0000259" key="7">
    <source>
        <dbReference type="Pfam" id="PF25973"/>
    </source>
</evidence>
<dbReference type="Gene3D" id="2.40.50.100">
    <property type="match status" value="2"/>
</dbReference>
<dbReference type="Proteomes" id="UP001322744">
    <property type="component" value="Chromosome"/>
</dbReference>
<feature type="domain" description="YknX-like beta-barrel" evidence="8">
    <location>
        <begin position="380"/>
        <end position="454"/>
    </location>
</feature>
<feature type="domain" description="CzcB-like barrel-sandwich hybrid" evidence="7">
    <location>
        <begin position="279"/>
        <end position="372"/>
    </location>
</feature>
<dbReference type="Gene3D" id="1.10.287.470">
    <property type="entry name" value="Helix hairpin bin"/>
    <property type="match status" value="1"/>
</dbReference>
<feature type="compositionally biased region" description="Polar residues" evidence="4">
    <location>
        <begin position="523"/>
        <end position="558"/>
    </location>
</feature>
<accession>A0ABZ0TYJ0</accession>
<dbReference type="Pfam" id="PF25990">
    <property type="entry name" value="Beta-barrel_YknX"/>
    <property type="match status" value="1"/>
</dbReference>
<dbReference type="Gene3D" id="2.40.30.170">
    <property type="match status" value="2"/>
</dbReference>
<keyword evidence="5" id="KW-0812">Transmembrane</keyword>
<evidence type="ECO:0000256" key="5">
    <source>
        <dbReference type="SAM" id="Phobius"/>
    </source>
</evidence>
<dbReference type="PANTHER" id="PTHR32347">
    <property type="entry name" value="EFFLUX SYSTEM COMPONENT YKNX-RELATED"/>
    <property type="match status" value="1"/>
</dbReference>
<dbReference type="EMBL" id="CP139957">
    <property type="protein sequence ID" value="WPX08531.1"/>
    <property type="molecule type" value="Genomic_DNA"/>
</dbReference>
<dbReference type="RefSeq" id="WP_045175797.1">
    <property type="nucleotide sequence ID" value="NZ_CP139957.1"/>
</dbReference>
<protein>
    <submittedName>
        <fullName evidence="9">HlyD family efflux transporter periplasmic adaptor subunit</fullName>
    </submittedName>
</protein>
<evidence type="ECO:0000259" key="6">
    <source>
        <dbReference type="Pfam" id="PF25917"/>
    </source>
</evidence>
<evidence type="ECO:0000256" key="1">
    <source>
        <dbReference type="ARBA" id="ARBA00004196"/>
    </source>
</evidence>
<gene>
    <name evidence="9" type="ORF">SOJ16_002425</name>
</gene>
<evidence type="ECO:0000256" key="3">
    <source>
        <dbReference type="SAM" id="Coils"/>
    </source>
</evidence>
<dbReference type="PRINTS" id="PR01490">
    <property type="entry name" value="RTXTOXIND"/>
</dbReference>
<keyword evidence="5" id="KW-1133">Transmembrane helix</keyword>
<dbReference type="InterPro" id="IPR058625">
    <property type="entry name" value="MdtA-like_BSH"/>
</dbReference>
<keyword evidence="10" id="KW-1185">Reference proteome</keyword>
<dbReference type="SUPFAM" id="SSF111369">
    <property type="entry name" value="HlyD-like secretion proteins"/>
    <property type="match status" value="2"/>
</dbReference>
<keyword evidence="2 3" id="KW-0175">Coiled coil</keyword>
<feature type="region of interest" description="Disordered" evidence="4">
    <location>
        <begin position="489"/>
        <end position="558"/>
    </location>
</feature>
<evidence type="ECO:0000256" key="2">
    <source>
        <dbReference type="ARBA" id="ARBA00023054"/>
    </source>
</evidence>
<dbReference type="Gene3D" id="2.40.420.20">
    <property type="match status" value="1"/>
</dbReference>
<comment type="subcellular location">
    <subcellularLocation>
        <location evidence="1">Cell envelope</location>
    </subcellularLocation>
</comment>
<feature type="compositionally biased region" description="Low complexity" evidence="4">
    <location>
        <begin position="489"/>
        <end position="518"/>
    </location>
</feature>
<dbReference type="InterPro" id="IPR058647">
    <property type="entry name" value="BSH_CzcB-like"/>
</dbReference>